<proteinExistence type="predicted"/>
<sequence>MKFTISGDKSKLGIDVVTRKYPQSDYYLDVNWLTCKINVEIPGYSASFYGEIFADEISGLFNQLKEMSQQNTDYASLEMRENYIRLEAKKDQLGHIQWNVSTTYPPNKGATLTFKMNSDKTYLSELLREMEQVVQKFPVIEGKH</sequence>
<evidence type="ECO:0000313" key="2">
    <source>
        <dbReference type="Proteomes" id="UP000295788"/>
    </source>
</evidence>
<organism evidence="1 2">
    <name type="scientific">Tepidibacillus fermentans</name>
    <dbReference type="NCBI Taxonomy" id="1281767"/>
    <lineage>
        <taxon>Bacteria</taxon>
        <taxon>Bacillati</taxon>
        <taxon>Bacillota</taxon>
        <taxon>Bacilli</taxon>
        <taxon>Bacillales</taxon>
        <taxon>Bacillaceae</taxon>
        <taxon>Tepidibacillus</taxon>
    </lineage>
</organism>
<dbReference type="InterPro" id="IPR056510">
    <property type="entry name" value="WapI"/>
</dbReference>
<dbReference type="AlphaFoldDB" id="A0A4R3KDC5"/>
<dbReference type="OrthoDB" id="1495261at2"/>
<gene>
    <name evidence="1" type="ORF">EDD72_11417</name>
</gene>
<dbReference type="Pfam" id="PF24716">
    <property type="entry name" value="WapI"/>
    <property type="match status" value="1"/>
</dbReference>
<evidence type="ECO:0000313" key="1">
    <source>
        <dbReference type="EMBL" id="TCS81040.1"/>
    </source>
</evidence>
<keyword evidence="2" id="KW-1185">Reference proteome</keyword>
<dbReference type="RefSeq" id="WP_132769469.1">
    <property type="nucleotide sequence ID" value="NZ_SMAB01000014.1"/>
</dbReference>
<comment type="caution">
    <text evidence="1">The sequence shown here is derived from an EMBL/GenBank/DDBJ whole genome shotgun (WGS) entry which is preliminary data.</text>
</comment>
<dbReference type="EMBL" id="SMAB01000014">
    <property type="protein sequence ID" value="TCS81040.1"/>
    <property type="molecule type" value="Genomic_DNA"/>
</dbReference>
<protein>
    <submittedName>
        <fullName evidence="1">Uncharacterized protein</fullName>
    </submittedName>
</protein>
<name>A0A4R3KDC5_9BACI</name>
<dbReference type="Proteomes" id="UP000295788">
    <property type="component" value="Unassembled WGS sequence"/>
</dbReference>
<reference evidence="1 2" key="1">
    <citation type="submission" date="2019-03" db="EMBL/GenBank/DDBJ databases">
        <title>Genomic Encyclopedia of Type Strains, Phase IV (KMG-IV): sequencing the most valuable type-strain genomes for metagenomic binning, comparative biology and taxonomic classification.</title>
        <authorList>
            <person name="Goeker M."/>
        </authorList>
    </citation>
    <scope>NUCLEOTIDE SEQUENCE [LARGE SCALE GENOMIC DNA]</scope>
    <source>
        <strain evidence="1 2">DSM 23802</strain>
    </source>
</reference>
<accession>A0A4R3KDC5</accession>